<dbReference type="InterPro" id="IPR029018">
    <property type="entry name" value="Hex-like_dom2"/>
</dbReference>
<dbReference type="GO" id="GO:0005975">
    <property type="term" value="P:carbohydrate metabolic process"/>
    <property type="evidence" value="ECO:0007669"/>
    <property type="project" value="InterPro"/>
</dbReference>
<evidence type="ECO:0000259" key="3">
    <source>
        <dbReference type="Pfam" id="PF02837"/>
    </source>
</evidence>
<dbReference type="Pfam" id="PF16126">
    <property type="entry name" value="DUF4838"/>
    <property type="match status" value="1"/>
</dbReference>
<dbReference type="Pfam" id="PF02837">
    <property type="entry name" value="Glyco_hydro_2_N"/>
    <property type="match status" value="1"/>
</dbReference>
<evidence type="ECO:0000313" key="4">
    <source>
        <dbReference type="EMBL" id="OQB74829.1"/>
    </source>
</evidence>
<feature type="domain" description="Glycosyl hydrolases family 2 sugar binding" evidence="3">
    <location>
        <begin position="623"/>
        <end position="775"/>
    </location>
</feature>
<organism evidence="4">
    <name type="scientific">candidate division TA06 bacterium ADurb.Bin131</name>
    <dbReference type="NCBI Taxonomy" id="1852827"/>
    <lineage>
        <taxon>Bacteria</taxon>
        <taxon>Bacteria division TA06</taxon>
    </lineage>
</organism>
<comment type="caution">
    <text evidence="4">The sequence shown here is derived from an EMBL/GenBank/DDBJ whole genome shotgun (WGS) entry which is preliminary data.</text>
</comment>
<evidence type="ECO:0000256" key="1">
    <source>
        <dbReference type="ARBA" id="ARBA00007401"/>
    </source>
</evidence>
<dbReference type="PANTHER" id="PTHR47406:SF2">
    <property type="entry name" value="ALPHA GLUCURONIDASE N-TERMINAL DOMAIN-CONTAINING PROTEIN"/>
    <property type="match status" value="1"/>
</dbReference>
<comment type="similarity">
    <text evidence="1">Belongs to the glycosyl hydrolase 2 family.</text>
</comment>
<dbReference type="InterPro" id="IPR032287">
    <property type="entry name" value="DUF4838"/>
</dbReference>
<dbReference type="Gene3D" id="2.60.120.260">
    <property type="entry name" value="Galactose-binding domain-like"/>
    <property type="match status" value="1"/>
</dbReference>
<reference evidence="4" key="1">
    <citation type="submission" date="2017-02" db="EMBL/GenBank/DDBJ databases">
        <title>Delving into the versatile metabolic prowess of the omnipresent phylum Bacteroidetes.</title>
        <authorList>
            <person name="Nobu M.K."/>
            <person name="Mei R."/>
            <person name="Narihiro T."/>
            <person name="Kuroda K."/>
            <person name="Liu W.-T."/>
        </authorList>
    </citation>
    <scope>NUCLEOTIDE SEQUENCE</scope>
    <source>
        <strain evidence="4">ADurb.Bin131</strain>
    </source>
</reference>
<name>A0A1V6CD28_UNCT6</name>
<dbReference type="Gene3D" id="3.30.379.10">
    <property type="entry name" value="Chitobiase/beta-hexosaminidase domain 2-like"/>
    <property type="match status" value="1"/>
</dbReference>
<gene>
    <name evidence="4" type="ORF">BWX89_00317</name>
</gene>
<dbReference type="Proteomes" id="UP000485562">
    <property type="component" value="Unassembled WGS sequence"/>
</dbReference>
<keyword evidence="2 4" id="KW-0378">Hydrolase</keyword>
<proteinExistence type="inferred from homology"/>
<evidence type="ECO:0000256" key="2">
    <source>
        <dbReference type="ARBA" id="ARBA00022801"/>
    </source>
</evidence>
<dbReference type="EMBL" id="MWDQ01000027">
    <property type="protein sequence ID" value="OQB74829.1"/>
    <property type="molecule type" value="Genomic_DNA"/>
</dbReference>
<dbReference type="AlphaFoldDB" id="A0A1V6CD28"/>
<protein>
    <submittedName>
        <fullName evidence="4">Glycosyl hydrolases family 2, sugar binding domain</fullName>
    </submittedName>
</protein>
<dbReference type="SUPFAM" id="SSF49785">
    <property type="entry name" value="Galactose-binding domain-like"/>
    <property type="match status" value="1"/>
</dbReference>
<dbReference type="PANTHER" id="PTHR47406">
    <property type="entry name" value="COAGULATION FACTOR 5/8 TYPE, C-TERMINAL"/>
    <property type="match status" value="1"/>
</dbReference>
<sequence>MEQKYFQLMLIAGLFLLQVSLCQSKALVIVDKGKTDAKVLISAQAGNFERLAAEDLAVYIEKMTGARPEIINTEQEISKALTRKDIPLFIIGSLALKENPQLQKKIDAVKKKNPVLRADAIVIKTDGNRVYLAGSNEESNCSAVAEILRRWGCRFFMPTEFGQCIPEYSRLVLDEIDFAYGPPFEVRMYWISWLGDTTGKDEFMRLNMMINESVPSGHCLARYTKDIAPGGDPFKVPISERSTAEHVAAKVEKLYAEGKRFSLGMEDGLYSSDSPKDKELMSLQWDKYFMTPSMTDAFMEFYNNVADILMKKYPESKAKIGFLAYSNITIPPVRDITAKEPLVAYLAPIDIDPIHGMDDIESPQKQEYKDMLYKWAKVMQGRVVIYDYDQGMLVWRDIPNPSIAAVRQDIKHYRNAGILGVDTESRGAFATTFINLYIRGRLMWNPDEDVDKLIEEFYPAFYGPMSGPMSQYWNAIFRAWEDTIVTEHEYFVAPAIYTGDLVLFLEKKLTEAEKIAEKIAVKKEKTNNEKLYLDRMKFTRLSFDILKNYMSMVKEAATNIDYTSAAGYGEKGLAAREQLTAMNGIFTTYKRIGEQGYAWWPGEVQQYRELSGLIDGTKGTLVKKLPLEWAFMRDPENIGLKEKYYECPVDLSYWNKNHKNFTVKTRKDYPEKTWEIVTADLYIQAQGIRNKDRQSYTGYGWYRTNVELNNNDVQGNVHIMFPGLFNECWLYVNGQQVAHRENYKPIWWFNDYRFEWDIDLTGKLKPGENTIALRIYNPHHFGGMFRRPFIYRLK</sequence>
<dbReference type="InterPro" id="IPR006104">
    <property type="entry name" value="Glyco_hydro_2_N"/>
</dbReference>
<accession>A0A1V6CD28</accession>
<dbReference type="GO" id="GO:0004553">
    <property type="term" value="F:hydrolase activity, hydrolyzing O-glycosyl compounds"/>
    <property type="evidence" value="ECO:0007669"/>
    <property type="project" value="InterPro"/>
</dbReference>
<dbReference type="InterPro" id="IPR008979">
    <property type="entry name" value="Galactose-bd-like_sf"/>
</dbReference>